<dbReference type="GO" id="GO:0006352">
    <property type="term" value="P:DNA-templated transcription initiation"/>
    <property type="evidence" value="ECO:0007669"/>
    <property type="project" value="InterPro"/>
</dbReference>
<dbReference type="Pfam" id="PF03874">
    <property type="entry name" value="RNA_pol_Rpb4"/>
    <property type="match status" value="1"/>
</dbReference>
<dbReference type="AlphaFoldDB" id="Q9HIN7"/>
<dbReference type="EMBL" id="AL445067">
    <property type="protein sequence ID" value="CAC12420.1"/>
    <property type="molecule type" value="Genomic_DNA"/>
</dbReference>
<sequence>MTMEKKYISIPEVIDLLSNRENLTDLEKENLAYAEKFARIDPKAIKKVREDILSIVDMPEKALVKILDLKPETPGELTAILSTYGVMISDENLNALTDYLKKLRF</sequence>
<comment type="function">
    <text evidence="1">DNA-dependent RNA polymerase (RNAP) catalyzes the transcription of DNA into RNA using the four ribonucleoside triphosphates as substrates. This subunit is less well bound than the others.</text>
</comment>
<dbReference type="GO" id="GO:0005737">
    <property type="term" value="C:cytoplasm"/>
    <property type="evidence" value="ECO:0007669"/>
    <property type="project" value="UniProtKB-SubCell"/>
</dbReference>
<dbReference type="EnsemblBacteria" id="CAC12420">
    <property type="protein sequence ID" value="CAC12420"/>
    <property type="gene ID" value="CAC12420"/>
</dbReference>
<comment type="catalytic activity">
    <reaction evidence="1">
        <text>RNA(n) + a ribonucleoside 5'-triphosphate = RNA(n+1) + diphosphate</text>
        <dbReference type="Rhea" id="RHEA:21248"/>
        <dbReference type="Rhea" id="RHEA-COMP:14527"/>
        <dbReference type="Rhea" id="RHEA-COMP:17342"/>
        <dbReference type="ChEBI" id="CHEBI:33019"/>
        <dbReference type="ChEBI" id="CHEBI:61557"/>
        <dbReference type="ChEBI" id="CHEBI:140395"/>
        <dbReference type="EC" id="2.7.7.6"/>
    </reaction>
</comment>
<organism evidence="2 3">
    <name type="scientific">Thermoplasma acidophilum (strain ATCC 25905 / DSM 1728 / JCM 9062 / NBRC 15155 / AMRC-C165)</name>
    <dbReference type="NCBI Taxonomy" id="273075"/>
    <lineage>
        <taxon>Archaea</taxon>
        <taxon>Methanobacteriati</taxon>
        <taxon>Thermoplasmatota</taxon>
        <taxon>Thermoplasmata</taxon>
        <taxon>Thermoplasmatales</taxon>
        <taxon>Thermoplasmataceae</taxon>
        <taxon>Thermoplasma</taxon>
    </lineage>
</organism>
<protein>
    <recommendedName>
        <fullName evidence="1">DNA-directed RNA polymerase subunit Rpo4</fullName>
        <ecNumber evidence="1">2.7.7.6</ecNumber>
    </recommendedName>
    <alternativeName>
        <fullName evidence="1">DNA-directed RNA polymerase subunit F</fullName>
    </alternativeName>
</protein>
<dbReference type="NCBIfam" id="NF011557">
    <property type="entry name" value="PRK14981.2-3"/>
    <property type="match status" value="1"/>
</dbReference>
<keyword evidence="1" id="KW-0804">Transcription</keyword>
<evidence type="ECO:0000256" key="1">
    <source>
        <dbReference type="HAMAP-Rule" id="MF_00864"/>
    </source>
</evidence>
<keyword evidence="1" id="KW-0548">Nucleotidyltransferase</keyword>
<dbReference type="eggNOG" id="arCOG01016">
    <property type="taxonomic scope" value="Archaea"/>
</dbReference>
<proteinExistence type="inferred from homology"/>
<dbReference type="HOGENOM" id="CLU_178229_0_0_2"/>
<dbReference type="InterPro" id="IPR044876">
    <property type="entry name" value="HRDC_dom_sf"/>
</dbReference>
<dbReference type="PANTHER" id="PTHR39646:SF1">
    <property type="entry name" value="DNA-DIRECTED RNA POLYMERASE SUBUNIT RPO4"/>
    <property type="match status" value="1"/>
</dbReference>
<dbReference type="GO" id="GO:0003899">
    <property type="term" value="F:DNA-directed RNA polymerase activity"/>
    <property type="evidence" value="ECO:0007669"/>
    <property type="project" value="UniProtKB-UniRule"/>
</dbReference>
<evidence type="ECO:0000313" key="3">
    <source>
        <dbReference type="Proteomes" id="UP000001024"/>
    </source>
</evidence>
<comment type="subunit">
    <text evidence="1">Part of the RNA polymerase complex. Forms a stalk with Rpo7 that extends from the main structure.</text>
</comment>
<dbReference type="InterPro" id="IPR010997">
    <property type="entry name" value="HRDC-like_sf"/>
</dbReference>
<dbReference type="EC" id="2.7.7.6" evidence="1"/>
<dbReference type="PaxDb" id="273075-Ta1298"/>
<keyword evidence="1" id="KW-0963">Cytoplasm</keyword>
<dbReference type="HAMAP" id="MF_00864">
    <property type="entry name" value="RNApol_arch_Rpo4"/>
    <property type="match status" value="1"/>
</dbReference>
<dbReference type="KEGG" id="tac:Ta1298"/>
<comment type="similarity">
    <text evidence="1">Belongs to the eukaryotic RPB4 RNA polymerase subunit family.</text>
</comment>
<keyword evidence="1" id="KW-0808">Transferase</keyword>
<gene>
    <name evidence="1" type="primary">rpo4</name>
    <name evidence="1" type="synonym">rpoF</name>
    <name evidence="2" type="ordered locus">Ta1298</name>
</gene>
<dbReference type="GO" id="GO:0000428">
    <property type="term" value="C:DNA-directed RNA polymerase complex"/>
    <property type="evidence" value="ECO:0007669"/>
    <property type="project" value="UniProtKB-KW"/>
</dbReference>
<dbReference type="PIRSF" id="PIRSF005053">
    <property type="entry name" value="RNA_pol_F_arch"/>
    <property type="match status" value="1"/>
</dbReference>
<dbReference type="InParanoid" id="Q9HIN7"/>
<accession>Q9HIN7</accession>
<comment type="subcellular location">
    <subcellularLocation>
        <location evidence="1">Cytoplasm</location>
    </subcellularLocation>
</comment>
<name>Q9HIN7_THEAC</name>
<dbReference type="GO" id="GO:0000166">
    <property type="term" value="F:nucleotide binding"/>
    <property type="evidence" value="ECO:0007669"/>
    <property type="project" value="InterPro"/>
</dbReference>
<dbReference type="InterPro" id="IPR010924">
    <property type="entry name" value="Rpo4"/>
</dbReference>
<dbReference type="STRING" id="273075.gene:9572521"/>
<reference evidence="2 3" key="1">
    <citation type="journal article" date="2000" name="Nature">
        <title>The genome sequence of the thermoacidophilic scavenger Thermoplasma acidophilum.</title>
        <authorList>
            <person name="Ruepp A."/>
            <person name="Graml W."/>
            <person name="Santos-Martinez M.L."/>
            <person name="Koretke K.K."/>
            <person name="Volker C."/>
            <person name="Mewes H.W."/>
            <person name="Frishman D."/>
            <person name="Stocker S."/>
            <person name="Lupas A.N."/>
            <person name="Baumeister W."/>
        </authorList>
    </citation>
    <scope>NUCLEOTIDE SEQUENCE [LARGE SCALE GENOMIC DNA]</scope>
    <source>
        <strain evidence="3">ATCC 25905 / DSM 1728 / JCM 9062 / NBRC 15155 / AMRC-C165</strain>
    </source>
</reference>
<dbReference type="Gene3D" id="1.10.150.80">
    <property type="entry name" value="HRDC domain"/>
    <property type="match status" value="1"/>
</dbReference>
<dbReference type="Proteomes" id="UP000001024">
    <property type="component" value="Chromosome"/>
</dbReference>
<keyword evidence="3" id="KW-1185">Reference proteome</keyword>
<dbReference type="PANTHER" id="PTHR39646">
    <property type="entry name" value="RNA POLYMERASE RPB4"/>
    <property type="match status" value="1"/>
</dbReference>
<evidence type="ECO:0000313" key="2">
    <source>
        <dbReference type="EMBL" id="CAC12420.1"/>
    </source>
</evidence>
<keyword evidence="1" id="KW-0240">DNA-directed RNA polymerase</keyword>
<dbReference type="SUPFAM" id="SSF47819">
    <property type="entry name" value="HRDC-like"/>
    <property type="match status" value="1"/>
</dbReference>
<dbReference type="InterPro" id="IPR005574">
    <property type="entry name" value="Rpb4/RPC9"/>
</dbReference>
<dbReference type="SMR" id="Q9HIN7"/>
<dbReference type="RefSeq" id="WP_010901704.1">
    <property type="nucleotide sequence ID" value="NC_002578.1"/>
</dbReference>